<reference evidence="3" key="2">
    <citation type="submission" date="2015-01" db="EMBL/GenBank/DDBJ databases">
        <title>Evolutionary Origins and Diversification of the Mycorrhizal Mutualists.</title>
        <authorList>
            <consortium name="DOE Joint Genome Institute"/>
            <consortium name="Mycorrhizal Genomics Consortium"/>
            <person name="Kohler A."/>
            <person name="Kuo A."/>
            <person name="Nagy L.G."/>
            <person name="Floudas D."/>
            <person name="Copeland A."/>
            <person name="Barry K.W."/>
            <person name="Cichocki N."/>
            <person name="Veneault-Fourrey C."/>
            <person name="LaButti K."/>
            <person name="Lindquist E.A."/>
            <person name="Lipzen A."/>
            <person name="Lundell T."/>
            <person name="Morin E."/>
            <person name="Murat C."/>
            <person name="Riley R."/>
            <person name="Ohm R."/>
            <person name="Sun H."/>
            <person name="Tunlid A."/>
            <person name="Henrissat B."/>
            <person name="Grigoriev I.V."/>
            <person name="Hibbett D.S."/>
            <person name="Martin F."/>
        </authorList>
    </citation>
    <scope>NUCLEOTIDE SEQUENCE [LARGE SCALE GENOMIC DNA]</scope>
    <source>
        <strain evidence="3">441</strain>
    </source>
</reference>
<name>A0A0C9YUD4_9AGAM</name>
<organism evidence="2 3">
    <name type="scientific">Pisolithus microcarpus 441</name>
    <dbReference type="NCBI Taxonomy" id="765257"/>
    <lineage>
        <taxon>Eukaryota</taxon>
        <taxon>Fungi</taxon>
        <taxon>Dikarya</taxon>
        <taxon>Basidiomycota</taxon>
        <taxon>Agaricomycotina</taxon>
        <taxon>Agaricomycetes</taxon>
        <taxon>Agaricomycetidae</taxon>
        <taxon>Boletales</taxon>
        <taxon>Sclerodermatineae</taxon>
        <taxon>Pisolithaceae</taxon>
        <taxon>Pisolithus</taxon>
    </lineage>
</organism>
<evidence type="ECO:0000313" key="2">
    <source>
        <dbReference type="EMBL" id="KIK17684.1"/>
    </source>
</evidence>
<gene>
    <name evidence="2" type="ORF">PISMIDRAFT_30662</name>
</gene>
<dbReference type="Pfam" id="PF13489">
    <property type="entry name" value="Methyltransf_23"/>
    <property type="match status" value="1"/>
</dbReference>
<reference evidence="2 3" key="1">
    <citation type="submission" date="2014-04" db="EMBL/GenBank/DDBJ databases">
        <authorList>
            <consortium name="DOE Joint Genome Institute"/>
            <person name="Kuo A."/>
            <person name="Kohler A."/>
            <person name="Costa M.D."/>
            <person name="Nagy L.G."/>
            <person name="Floudas D."/>
            <person name="Copeland A."/>
            <person name="Barry K.W."/>
            <person name="Cichocki N."/>
            <person name="Veneault-Fourrey C."/>
            <person name="LaButti K."/>
            <person name="Lindquist E.A."/>
            <person name="Lipzen A."/>
            <person name="Lundell T."/>
            <person name="Morin E."/>
            <person name="Murat C."/>
            <person name="Sun H."/>
            <person name="Tunlid A."/>
            <person name="Henrissat B."/>
            <person name="Grigoriev I.V."/>
            <person name="Hibbett D.S."/>
            <person name="Martin F."/>
            <person name="Nordberg H.P."/>
            <person name="Cantor M.N."/>
            <person name="Hua S.X."/>
        </authorList>
    </citation>
    <scope>NUCLEOTIDE SEQUENCE [LARGE SCALE GENOMIC DNA]</scope>
    <source>
        <strain evidence="2 3">441</strain>
    </source>
</reference>
<dbReference type="Proteomes" id="UP000054018">
    <property type="component" value="Unassembled WGS sequence"/>
</dbReference>
<evidence type="ECO:0000256" key="1">
    <source>
        <dbReference type="SAM" id="MobiDB-lite"/>
    </source>
</evidence>
<dbReference type="OrthoDB" id="2013972at2759"/>
<accession>A0A0C9YUD4</accession>
<feature type="compositionally biased region" description="Polar residues" evidence="1">
    <location>
        <begin position="28"/>
        <end position="37"/>
    </location>
</feature>
<proteinExistence type="predicted"/>
<dbReference type="PANTHER" id="PTHR43591">
    <property type="entry name" value="METHYLTRANSFERASE"/>
    <property type="match status" value="1"/>
</dbReference>
<keyword evidence="3" id="KW-1185">Reference proteome</keyword>
<dbReference type="EMBL" id="KN833822">
    <property type="protein sequence ID" value="KIK17684.1"/>
    <property type="molecule type" value="Genomic_DNA"/>
</dbReference>
<sequence>MGNDGPGPWPSHPSNDRSQEDSEDGLSDASSVLTQVGNDEFPRHFSEREGRLFPAHRGSPYPLPVDGGEQQRLNALHYILYERLNSHYRGPVREVLAGEQGRHRRVLDLCTGTGIWVTDMADIFTNVRFSGIDIVPIAPRTTPRNVHFEIADATQPLRWHDGTMDFVHARSVSMAVADYRRMLSEVARVLRRGGLFFSGEILRKVTFDQDYFNGEPAVDAPRTENFYRIINRALAFRNLDNYAEGIADCVRTSGQFGSVRRENHVIPIGEWSSSSSGRRLGAIYRDNLAMFARNFKPMLRDAGHPDNFIDEIIEGFLDDMGTVRGMVGVYQTVWARRC</sequence>
<dbReference type="STRING" id="765257.A0A0C9YUD4"/>
<feature type="region of interest" description="Disordered" evidence="1">
    <location>
        <begin position="1"/>
        <end position="41"/>
    </location>
</feature>
<evidence type="ECO:0000313" key="3">
    <source>
        <dbReference type="Proteomes" id="UP000054018"/>
    </source>
</evidence>
<dbReference type="InterPro" id="IPR029063">
    <property type="entry name" value="SAM-dependent_MTases_sf"/>
</dbReference>
<dbReference type="CDD" id="cd02440">
    <property type="entry name" value="AdoMet_MTases"/>
    <property type="match status" value="1"/>
</dbReference>
<dbReference type="Gene3D" id="3.40.50.150">
    <property type="entry name" value="Vaccinia Virus protein VP39"/>
    <property type="match status" value="1"/>
</dbReference>
<dbReference type="HOGENOM" id="CLU_010595_5_1_1"/>
<protein>
    <recommendedName>
        <fullName evidence="4">Methyltransferase domain-containing protein</fullName>
    </recommendedName>
</protein>
<evidence type="ECO:0008006" key="4">
    <source>
        <dbReference type="Google" id="ProtNLM"/>
    </source>
</evidence>
<dbReference type="AlphaFoldDB" id="A0A0C9YUD4"/>
<dbReference type="SUPFAM" id="SSF53335">
    <property type="entry name" value="S-adenosyl-L-methionine-dependent methyltransferases"/>
    <property type="match status" value="1"/>
</dbReference>